<dbReference type="InterPro" id="IPR039809">
    <property type="entry name" value="Chemokine_b/g/d"/>
</dbReference>
<dbReference type="GeneTree" id="ENSGT00940000176978"/>
<evidence type="ECO:0000313" key="6">
    <source>
        <dbReference type="Ensembl" id="ENSCVAP00000012025.1"/>
    </source>
</evidence>
<dbReference type="PROSITE" id="PS00472">
    <property type="entry name" value="SMALL_CYTOKINES_CC"/>
    <property type="match status" value="1"/>
</dbReference>
<keyword evidence="4" id="KW-0964">Secreted</keyword>
<keyword evidence="7" id="KW-1185">Reference proteome</keyword>
<reference evidence="6" key="2">
    <citation type="submission" date="2025-09" db="UniProtKB">
        <authorList>
            <consortium name="Ensembl"/>
        </authorList>
    </citation>
    <scope>IDENTIFICATION</scope>
</reference>
<reference evidence="6" key="1">
    <citation type="submission" date="2025-08" db="UniProtKB">
        <authorList>
            <consortium name="Ensembl"/>
        </authorList>
    </citation>
    <scope>IDENTIFICATION</scope>
</reference>
<dbReference type="SUPFAM" id="SSF54117">
    <property type="entry name" value="Interleukin 8-like chemokines"/>
    <property type="match status" value="1"/>
</dbReference>
<dbReference type="Proteomes" id="UP000265020">
    <property type="component" value="Unassembled WGS sequence"/>
</dbReference>
<accession>A0A3Q2FWB0</accession>
<name>A0A3Q2FWB0_CYPVA</name>
<dbReference type="Gene3D" id="2.40.50.40">
    <property type="match status" value="1"/>
</dbReference>
<dbReference type="OMA" id="DIMAHID"/>
<dbReference type="GO" id="GO:0008009">
    <property type="term" value="F:chemokine activity"/>
    <property type="evidence" value="ECO:0007669"/>
    <property type="project" value="InterPro"/>
</dbReference>
<dbReference type="Pfam" id="PF00048">
    <property type="entry name" value="IL8"/>
    <property type="match status" value="1"/>
</dbReference>
<dbReference type="InterPro" id="IPR000827">
    <property type="entry name" value="Chemokine_CC_CS"/>
</dbReference>
<dbReference type="OrthoDB" id="8442569at2759"/>
<dbReference type="GO" id="GO:0005615">
    <property type="term" value="C:extracellular space"/>
    <property type="evidence" value="ECO:0007669"/>
    <property type="project" value="UniProtKB-KW"/>
</dbReference>
<dbReference type="InterPro" id="IPR001811">
    <property type="entry name" value="Chemokine_IL8-like_dom"/>
</dbReference>
<dbReference type="AlphaFoldDB" id="A0A3Q2FWB0"/>
<protein>
    <recommendedName>
        <fullName evidence="4">C-C motif chemokine</fullName>
    </recommendedName>
</protein>
<dbReference type="InterPro" id="IPR036048">
    <property type="entry name" value="Interleukin_8-like_sf"/>
</dbReference>
<organism evidence="6 7">
    <name type="scientific">Cyprinodon variegatus</name>
    <name type="common">Sheepshead minnow</name>
    <dbReference type="NCBI Taxonomy" id="28743"/>
    <lineage>
        <taxon>Eukaryota</taxon>
        <taxon>Metazoa</taxon>
        <taxon>Chordata</taxon>
        <taxon>Craniata</taxon>
        <taxon>Vertebrata</taxon>
        <taxon>Euteleostomi</taxon>
        <taxon>Actinopterygii</taxon>
        <taxon>Neopterygii</taxon>
        <taxon>Teleostei</taxon>
        <taxon>Neoteleostei</taxon>
        <taxon>Acanthomorphata</taxon>
        <taxon>Ovalentaria</taxon>
        <taxon>Atherinomorphae</taxon>
        <taxon>Cyprinodontiformes</taxon>
        <taxon>Cyprinodontidae</taxon>
        <taxon>Cyprinodon</taxon>
    </lineage>
</organism>
<dbReference type="SMART" id="SM00199">
    <property type="entry name" value="SCY"/>
    <property type="match status" value="1"/>
</dbReference>
<evidence type="ECO:0000313" key="7">
    <source>
        <dbReference type="Proteomes" id="UP000265020"/>
    </source>
</evidence>
<evidence type="ECO:0000256" key="3">
    <source>
        <dbReference type="ARBA" id="ARBA00023157"/>
    </source>
</evidence>
<proteinExistence type="inferred from homology"/>
<sequence length="91" mass="10632">MKVAYIFLLCILGATLLSPVLCNHSKEPDECCFEFFSNPIRRNLISSYYETDSRCSKKAVVLITKRYRHICVEPGKDWVEKIVKFLQRKSL</sequence>
<feature type="signal peptide" evidence="4">
    <location>
        <begin position="1"/>
        <end position="22"/>
    </location>
</feature>
<evidence type="ECO:0000256" key="4">
    <source>
        <dbReference type="RuleBase" id="RU361150"/>
    </source>
</evidence>
<comment type="similarity">
    <text evidence="1 4">Belongs to the intercrine beta (chemokine CC) family.</text>
</comment>
<dbReference type="PANTHER" id="PTHR12015">
    <property type="entry name" value="SMALL INDUCIBLE CYTOKINE A"/>
    <property type="match status" value="1"/>
</dbReference>
<comment type="subcellular location">
    <subcellularLocation>
        <location evidence="4">Secreted</location>
    </subcellularLocation>
</comment>
<evidence type="ECO:0000256" key="1">
    <source>
        <dbReference type="ARBA" id="ARBA00010868"/>
    </source>
</evidence>
<dbReference type="FunFam" id="2.40.50.40:FF:000002">
    <property type="entry name" value="C-C motif chemokine"/>
    <property type="match status" value="1"/>
</dbReference>
<dbReference type="GeneID" id="107096536"/>
<keyword evidence="3" id="KW-1015">Disulfide bond</keyword>
<dbReference type="STRING" id="28743.ENSCVAP00000012025"/>
<keyword evidence="4" id="KW-0145">Chemotaxis</keyword>
<dbReference type="GO" id="GO:0006955">
    <property type="term" value="P:immune response"/>
    <property type="evidence" value="ECO:0007669"/>
    <property type="project" value="InterPro"/>
</dbReference>
<evidence type="ECO:0000256" key="2">
    <source>
        <dbReference type="ARBA" id="ARBA00022514"/>
    </source>
</evidence>
<evidence type="ECO:0000259" key="5">
    <source>
        <dbReference type="SMART" id="SM00199"/>
    </source>
</evidence>
<dbReference type="KEGG" id="cvg:107096536"/>
<dbReference type="Ensembl" id="ENSCVAT00000030155.1">
    <property type="protein sequence ID" value="ENSCVAP00000012025.1"/>
    <property type="gene ID" value="ENSCVAG00000014385.1"/>
</dbReference>
<dbReference type="CDD" id="cd00272">
    <property type="entry name" value="Chemokine_CC"/>
    <property type="match status" value="1"/>
</dbReference>
<keyword evidence="4" id="KW-0732">Signal</keyword>
<feature type="domain" description="Chemokine interleukin-8-like" evidence="5">
    <location>
        <begin position="28"/>
        <end position="86"/>
    </location>
</feature>
<dbReference type="RefSeq" id="XP_015248724.1">
    <property type="nucleotide sequence ID" value="XM_015393238.1"/>
</dbReference>
<keyword evidence="2 4" id="KW-0202">Cytokine</keyword>
<feature type="chain" id="PRO_5018380122" description="C-C motif chemokine" evidence="4">
    <location>
        <begin position="23"/>
        <end position="91"/>
    </location>
</feature>